<dbReference type="FunCoup" id="G8ZU95">
    <property type="interactions" value="42"/>
</dbReference>
<feature type="region of interest" description="Disordered" evidence="1">
    <location>
        <begin position="1"/>
        <end position="34"/>
    </location>
</feature>
<dbReference type="GeneID" id="11503556"/>
<dbReference type="RefSeq" id="XP_003681400.1">
    <property type="nucleotide sequence ID" value="XM_003681352.1"/>
</dbReference>
<dbReference type="HOGENOM" id="CLU_051886_0_0_1"/>
<sequence length="402" mass="46238">MDQKDMPYGGDSDNVEDSQGSDSDGPIIKREIGKDTNDCFLSSLEEDSSADEINDIDKGEKSNIGSSFNASNIWGIKKEESVEFKSYDLGRHFDPRISTSLDKVQALTRLANDLPVKSESKTIFEGKVPAFKNRDVSSHYIDLILKESISKKYLDWHFITENTQFEEQPPSSVLFGPDENLFKRYPTLESLLVAFGVGRDTLDFIFMEKSPLTNSRQNDTLCKLSPFDTMINAFACYQDQTEQFAKYFICFILDRKVYESMFCDTIWCSKIYKTFSADDFMQQYVSLVHSQDYFLHYRLIKLIPAAQDLLIRRLFSEGEFLAGEQARIKLVQEFNDLFDKRRFQQLLYFVLTIYGSKYMPFGDTDVTLYFKDCIADLFNASASDVELSLLNGFLSIFIKIPP</sequence>
<proteinExistence type="predicted"/>
<keyword evidence="3" id="KW-1185">Reference proteome</keyword>
<dbReference type="Pfam" id="PF08691">
    <property type="entry name" value="Nse5"/>
    <property type="match status" value="1"/>
</dbReference>
<reference evidence="2 3" key="1">
    <citation type="journal article" date="2011" name="Proc. Natl. Acad. Sci. U.S.A.">
        <title>Evolutionary erosion of yeast sex chromosomes by mating-type switching accidents.</title>
        <authorList>
            <person name="Gordon J.L."/>
            <person name="Armisen D."/>
            <person name="Proux-Wera E."/>
            <person name="Oheigeartaigh S.S."/>
            <person name="Byrne K.P."/>
            <person name="Wolfe K.H."/>
        </authorList>
    </citation>
    <scope>NUCLEOTIDE SEQUENCE [LARGE SCALE GENOMIC DNA]</scope>
    <source>
        <strain evidence="3">ATCC 10662 / CBS 1146 / NBRC 0425 / NCYC 2629 / NRRL Y-866</strain>
    </source>
</reference>
<dbReference type="GO" id="GO:0042030">
    <property type="term" value="F:ATPase inhibitor activity"/>
    <property type="evidence" value="ECO:0007669"/>
    <property type="project" value="EnsemblFungi"/>
</dbReference>
<dbReference type="Proteomes" id="UP000005627">
    <property type="component" value="Chromosome 4"/>
</dbReference>
<organism evidence="2 3">
    <name type="scientific">Torulaspora delbrueckii</name>
    <name type="common">Yeast</name>
    <name type="synonym">Candida colliculosa</name>
    <dbReference type="NCBI Taxonomy" id="4950"/>
    <lineage>
        <taxon>Eukaryota</taxon>
        <taxon>Fungi</taxon>
        <taxon>Dikarya</taxon>
        <taxon>Ascomycota</taxon>
        <taxon>Saccharomycotina</taxon>
        <taxon>Saccharomycetes</taxon>
        <taxon>Saccharomycetales</taxon>
        <taxon>Saccharomycetaceae</taxon>
        <taxon>Torulaspora</taxon>
    </lineage>
</organism>
<evidence type="ECO:0000313" key="2">
    <source>
        <dbReference type="EMBL" id="CCE92189.1"/>
    </source>
</evidence>
<evidence type="ECO:0000313" key="3">
    <source>
        <dbReference type="Proteomes" id="UP000005627"/>
    </source>
</evidence>
<accession>G8ZU95</accession>
<dbReference type="eggNOG" id="KOG4599">
    <property type="taxonomic scope" value="Eukaryota"/>
</dbReference>
<dbReference type="OrthoDB" id="4066051at2759"/>
<name>G8ZU95_TORDE</name>
<protein>
    <submittedName>
        <fullName evidence="2">Uncharacterized protein</fullName>
    </submittedName>
</protein>
<dbReference type="AlphaFoldDB" id="G8ZU95"/>
<evidence type="ECO:0000256" key="1">
    <source>
        <dbReference type="SAM" id="MobiDB-lite"/>
    </source>
</evidence>
<dbReference type="InParanoid" id="G8ZU95"/>
<dbReference type="GO" id="GO:0006281">
    <property type="term" value="P:DNA repair"/>
    <property type="evidence" value="ECO:0007669"/>
    <property type="project" value="EnsemblFungi"/>
</dbReference>
<gene>
    <name evidence="2" type="primary">TDEL0D06050</name>
    <name evidence="2" type="ORF">TDEL_0D06050</name>
</gene>
<dbReference type="InterPro" id="IPR014803">
    <property type="entry name" value="DNA_repair_Nse5/Nse6"/>
</dbReference>
<dbReference type="EMBL" id="HE616745">
    <property type="protein sequence ID" value="CCE92189.1"/>
    <property type="molecule type" value="Genomic_DNA"/>
</dbReference>
<dbReference type="GO" id="GO:0019789">
    <property type="term" value="F:SUMO transferase activity"/>
    <property type="evidence" value="ECO:0007669"/>
    <property type="project" value="EnsemblFungi"/>
</dbReference>
<dbReference type="STRING" id="1076872.G8ZU95"/>
<dbReference type="GO" id="GO:0030915">
    <property type="term" value="C:Smc5-Smc6 complex"/>
    <property type="evidence" value="ECO:0007669"/>
    <property type="project" value="EnsemblFungi"/>
</dbReference>
<dbReference type="KEGG" id="tdl:TDEL_0D06050"/>